<dbReference type="RefSeq" id="WP_230270500.1">
    <property type="nucleotide sequence ID" value="NZ_JAJKFW010000003.1"/>
</dbReference>
<organism evidence="2 3">
    <name type="scientific">Rhodopirellula halodulae</name>
    <dbReference type="NCBI Taxonomy" id="2894198"/>
    <lineage>
        <taxon>Bacteria</taxon>
        <taxon>Pseudomonadati</taxon>
        <taxon>Planctomycetota</taxon>
        <taxon>Planctomycetia</taxon>
        <taxon>Pirellulales</taxon>
        <taxon>Pirellulaceae</taxon>
        <taxon>Rhodopirellula</taxon>
    </lineage>
</organism>
<sequence>MNERPSLHVGDSAIRPTQYSTACEYLAGGMSVIPLRCDGSKSPRVAWNDYRQRFPSDDELQSWFSRPAGIGIVCGIQSGGLEVLDFDERADITFSSWCERIPTELIDRLPVVRTGGLGYHVLYRCSVIGGNTKIAMTAEGGVLVESRGEGGYIVAAQSQDGVHSSGRHYVQLRGVALPLVPIITPEERKLLWRAAAAMDERVDPMAEYVRQRRSQLRPKAESDTTTPWGDFDARADWSDILEPAGWTTSRGIAWTRPGKQFGTSAKVAIASDGTEVLVVYSSTAGPLAAEGTGHRTWGKFAAYAALHHGGDRSAAAKAVLALGYGRASR</sequence>
<dbReference type="InterPro" id="IPR015330">
    <property type="entry name" value="DNA_primase/pol_bifunc_N"/>
</dbReference>
<dbReference type="SMART" id="SM00943">
    <property type="entry name" value="Prim-Pol"/>
    <property type="match status" value="1"/>
</dbReference>
<reference evidence="2" key="1">
    <citation type="submission" date="2021-11" db="EMBL/GenBank/DDBJ databases">
        <title>Genome sequence.</title>
        <authorList>
            <person name="Sun Q."/>
        </authorList>
    </citation>
    <scope>NUCLEOTIDE SEQUENCE</scope>
    <source>
        <strain evidence="2">JC740</strain>
    </source>
</reference>
<dbReference type="Gene3D" id="3.30.720.160">
    <property type="entry name" value="Bifunctional DNA primase/polymerase, N-terminal"/>
    <property type="match status" value="1"/>
</dbReference>
<keyword evidence="3" id="KW-1185">Reference proteome</keyword>
<comment type="caution">
    <text evidence="2">The sequence shown here is derived from an EMBL/GenBank/DDBJ whole genome shotgun (WGS) entry which is preliminary data.</text>
</comment>
<dbReference type="EMBL" id="JAJKFW010000003">
    <property type="protein sequence ID" value="MCC9640817.1"/>
    <property type="molecule type" value="Genomic_DNA"/>
</dbReference>
<protein>
    <submittedName>
        <fullName evidence="2">Bifunctional DNA primase/polymerase</fullName>
    </submittedName>
</protein>
<evidence type="ECO:0000313" key="2">
    <source>
        <dbReference type="EMBL" id="MCC9640817.1"/>
    </source>
</evidence>
<evidence type="ECO:0000313" key="3">
    <source>
        <dbReference type="Proteomes" id="UP001430306"/>
    </source>
</evidence>
<proteinExistence type="predicted"/>
<gene>
    <name evidence="2" type="ORF">LOC71_00905</name>
</gene>
<name>A0ABS8NB75_9BACT</name>
<dbReference type="Pfam" id="PF09250">
    <property type="entry name" value="Prim-Pol"/>
    <property type="match status" value="1"/>
</dbReference>
<dbReference type="Proteomes" id="UP001430306">
    <property type="component" value="Unassembled WGS sequence"/>
</dbReference>
<evidence type="ECO:0000259" key="1">
    <source>
        <dbReference type="SMART" id="SM00943"/>
    </source>
</evidence>
<dbReference type="SUPFAM" id="SSF56747">
    <property type="entry name" value="Prim-pol domain"/>
    <property type="match status" value="1"/>
</dbReference>
<accession>A0ABS8NB75</accession>
<feature type="domain" description="DNA primase/polymerase bifunctional N-terminal" evidence="1">
    <location>
        <begin position="22"/>
        <end position="191"/>
    </location>
</feature>